<dbReference type="InterPro" id="IPR029030">
    <property type="entry name" value="Caspase-like_dom_sf"/>
</dbReference>
<evidence type="ECO:0000256" key="4">
    <source>
        <dbReference type="SAM" id="SignalP"/>
    </source>
</evidence>
<dbReference type="EMBL" id="AMZN01000026">
    <property type="protein sequence ID" value="ELR72239.1"/>
    <property type="molecule type" value="Genomic_DNA"/>
</dbReference>
<dbReference type="Pfam" id="PF00656">
    <property type="entry name" value="Peptidase_C14"/>
    <property type="match status" value="1"/>
</dbReference>
<evidence type="ECO:0000313" key="6">
    <source>
        <dbReference type="EMBL" id="ELR72239.1"/>
    </source>
</evidence>
<dbReference type="Pfam" id="PF00400">
    <property type="entry name" value="WD40"/>
    <property type="match status" value="5"/>
</dbReference>
<dbReference type="PROSITE" id="PS50082">
    <property type="entry name" value="WD_REPEATS_2"/>
    <property type="match status" value="5"/>
</dbReference>
<evidence type="ECO:0000256" key="3">
    <source>
        <dbReference type="PROSITE-ProRule" id="PRU00221"/>
    </source>
</evidence>
<dbReference type="PRINTS" id="PR00320">
    <property type="entry name" value="GPROTEINBRPT"/>
</dbReference>
<dbReference type="STRING" id="1237149.C900_01793"/>
<evidence type="ECO:0000256" key="2">
    <source>
        <dbReference type="ARBA" id="ARBA00022737"/>
    </source>
</evidence>
<evidence type="ECO:0000256" key="1">
    <source>
        <dbReference type="ARBA" id="ARBA00022574"/>
    </source>
</evidence>
<keyword evidence="2" id="KW-0677">Repeat</keyword>
<reference evidence="6 7" key="1">
    <citation type="submission" date="2012-12" db="EMBL/GenBank/DDBJ databases">
        <title>Genome assembly of Fulvivirga imtechensis AK7.</title>
        <authorList>
            <person name="Nupur N."/>
            <person name="Khatri I."/>
            <person name="Kumar R."/>
            <person name="Subramanian S."/>
            <person name="Pinnaka A."/>
        </authorList>
    </citation>
    <scope>NUCLEOTIDE SEQUENCE [LARGE SCALE GENOMIC DNA]</scope>
    <source>
        <strain evidence="6 7">AK7</strain>
    </source>
</reference>
<sequence>MKVFRQSLILAVFLLMSIAETVGQTGIPRIVINTLGHSGKIYNILFSPDGERIISVSEDKTIRVWDARTAELVTKFESQIGNGPEGMLYASAISPDGKLLAVSGYPVSSEKENYIVLIDLEKGQQVATAVGHSNVINSLDFNGRGNYLASGSDDGTIRIWKVDNTKILRTVTTIEIGSRVTGVSFNNRTQALAVASDNKNVLLYNLTGLDSGIKKFPHTQLKKHKGIVNKVAVAPDGNYIASSSMDNELILWKADGSFVKEFDRVGSVINALTFSHDSKILVAMDAAGGGVSYSVPEGNKWTDFIGHDNTVFSADFSPASISGNYVVASAGGNDNVIQIWNPINGRTQQTIKGKGATIWDLAFGAGMELYVARQQPRNNANATYNFLFDLNSFTIKRDPGKPVTTFLKDANKDVKQTSAYSLEVSRGGIIKNSEFEDGRILDFQVTPDGNVIVGSDFSLKMYNRQGQIVKEFMGHTGGVRSVTVSRDGRYMASGSEDQTIRLWKLAEKGEAPSMRDVFQDPVWGEYFASLEVDSLTYTSSTKAWREVISYLKGHGDKTWKDIEEVFSTLGETVAPFANLFIADDSEWICWAPEGYFSCSSSGGEYFGWHVNKGIHELADFYTAEQYFDILYRPETLVKSIGQGRRVVEILTEEGERIFDLTKLSRPSAAFFNTNALTFGKDKKLDYTQGKFFTQSQSLDLTVDIYDGGGGVKEVNVYQNEKLIIIDDEFESLGEGQKVEKSYHVDLVNGANDFRVVVKNYQKIESRPDHLKVEYNGEIIATSSLYILSVGINKYKNAAYNLNYAQPDAKSFTKKVIENGSKMFKTVRKTEIYDTEATKENIIKGFESIIAQAQPEDVFVFYYAGHGTLDEENDNEYYLVPTDITKLYGDPAQLQARGVSATNLKRYLSQIRSQKQLILMDACHSGGAMKSMKVRAAASEEKAIVQLARASGVVMLASSETQQFAAEFEVLKHGVFTYALLEALDGAADNGDNKVTVNELKIYMDERVPELSNQYGGQAQYPTGFVHGNDFPISLIYSEQNSED</sequence>
<dbReference type="PANTHER" id="PTHR19879:SF9">
    <property type="entry name" value="TRANSCRIPTION INITIATION FACTOR TFIID SUBUNIT 5"/>
    <property type="match status" value="1"/>
</dbReference>
<feature type="repeat" description="WD" evidence="3">
    <location>
        <begin position="221"/>
        <end position="253"/>
    </location>
</feature>
<dbReference type="AlphaFoldDB" id="L8JXB0"/>
<dbReference type="eggNOG" id="COG2319">
    <property type="taxonomic scope" value="Bacteria"/>
</dbReference>
<dbReference type="InterPro" id="IPR036322">
    <property type="entry name" value="WD40_repeat_dom_sf"/>
</dbReference>
<dbReference type="Proteomes" id="UP000011135">
    <property type="component" value="Unassembled WGS sequence"/>
</dbReference>
<dbReference type="GO" id="GO:0004197">
    <property type="term" value="F:cysteine-type endopeptidase activity"/>
    <property type="evidence" value="ECO:0007669"/>
    <property type="project" value="InterPro"/>
</dbReference>
<dbReference type="InterPro" id="IPR020472">
    <property type="entry name" value="WD40_PAC1"/>
</dbReference>
<keyword evidence="7" id="KW-1185">Reference proteome</keyword>
<organism evidence="6 7">
    <name type="scientific">Fulvivirga imtechensis AK7</name>
    <dbReference type="NCBI Taxonomy" id="1237149"/>
    <lineage>
        <taxon>Bacteria</taxon>
        <taxon>Pseudomonadati</taxon>
        <taxon>Bacteroidota</taxon>
        <taxon>Cytophagia</taxon>
        <taxon>Cytophagales</taxon>
        <taxon>Fulvivirgaceae</taxon>
        <taxon>Fulvivirga</taxon>
    </lineage>
</organism>
<dbReference type="SUPFAM" id="SSF50978">
    <property type="entry name" value="WD40 repeat-like"/>
    <property type="match status" value="2"/>
</dbReference>
<dbReference type="Gene3D" id="2.130.10.10">
    <property type="entry name" value="YVTN repeat-like/Quinoprotein amine dehydrogenase"/>
    <property type="match status" value="4"/>
</dbReference>
<dbReference type="Gene3D" id="3.40.50.1460">
    <property type="match status" value="1"/>
</dbReference>
<feature type="repeat" description="WD" evidence="3">
    <location>
        <begin position="129"/>
        <end position="170"/>
    </location>
</feature>
<feature type="chain" id="PRO_5003994127" evidence="4">
    <location>
        <begin position="22"/>
        <end position="1043"/>
    </location>
</feature>
<keyword evidence="4" id="KW-0732">Signal</keyword>
<dbReference type="CDD" id="cd00200">
    <property type="entry name" value="WD40"/>
    <property type="match status" value="1"/>
</dbReference>
<name>L8JXB0_9BACT</name>
<feature type="repeat" description="WD" evidence="3">
    <location>
        <begin position="304"/>
        <end position="350"/>
    </location>
</feature>
<feature type="repeat" description="WD" evidence="3">
    <location>
        <begin position="34"/>
        <end position="75"/>
    </location>
</feature>
<dbReference type="InterPro" id="IPR011600">
    <property type="entry name" value="Pept_C14_caspase"/>
</dbReference>
<dbReference type="PANTHER" id="PTHR19879">
    <property type="entry name" value="TRANSCRIPTION INITIATION FACTOR TFIID"/>
    <property type="match status" value="1"/>
</dbReference>
<evidence type="ECO:0000313" key="7">
    <source>
        <dbReference type="Proteomes" id="UP000011135"/>
    </source>
</evidence>
<comment type="caution">
    <text evidence="6">The sequence shown here is derived from an EMBL/GenBank/DDBJ whole genome shotgun (WGS) entry which is preliminary data.</text>
</comment>
<feature type="domain" description="Peptidase C14 caspase" evidence="5">
    <location>
        <begin position="788"/>
        <end position="1022"/>
    </location>
</feature>
<gene>
    <name evidence="6" type="ORF">C900_01793</name>
</gene>
<proteinExistence type="predicted"/>
<dbReference type="RefSeq" id="WP_009579235.1">
    <property type="nucleotide sequence ID" value="NZ_AMZN01000026.1"/>
</dbReference>
<dbReference type="InterPro" id="IPR019775">
    <property type="entry name" value="WD40_repeat_CS"/>
</dbReference>
<keyword evidence="1 3" id="KW-0853">WD repeat</keyword>
<accession>L8JXB0</accession>
<evidence type="ECO:0000259" key="5">
    <source>
        <dbReference type="Pfam" id="PF00656"/>
    </source>
</evidence>
<dbReference type="SMART" id="SM00320">
    <property type="entry name" value="WD40"/>
    <property type="match status" value="7"/>
</dbReference>
<dbReference type="InterPro" id="IPR001680">
    <property type="entry name" value="WD40_rpt"/>
</dbReference>
<dbReference type="InterPro" id="IPR015943">
    <property type="entry name" value="WD40/YVTN_repeat-like_dom_sf"/>
</dbReference>
<dbReference type="PROSITE" id="PS50294">
    <property type="entry name" value="WD_REPEATS_REGION"/>
    <property type="match status" value="4"/>
</dbReference>
<protein>
    <submittedName>
        <fullName evidence="6">WD40 repeat protein</fullName>
    </submittedName>
</protein>
<feature type="signal peptide" evidence="4">
    <location>
        <begin position="1"/>
        <end position="21"/>
    </location>
</feature>
<dbReference type="PROSITE" id="PS00678">
    <property type="entry name" value="WD_REPEATS_1"/>
    <property type="match status" value="1"/>
</dbReference>
<dbReference type="SUPFAM" id="SSF52129">
    <property type="entry name" value="Caspase-like"/>
    <property type="match status" value="1"/>
</dbReference>
<dbReference type="eggNOG" id="COG4249">
    <property type="taxonomic scope" value="Bacteria"/>
</dbReference>
<dbReference type="GO" id="GO:0006508">
    <property type="term" value="P:proteolysis"/>
    <property type="evidence" value="ECO:0007669"/>
    <property type="project" value="InterPro"/>
</dbReference>
<feature type="repeat" description="WD" evidence="3">
    <location>
        <begin position="472"/>
        <end position="513"/>
    </location>
</feature>